<gene>
    <name evidence="2" type="primary">CSON008144</name>
</gene>
<protein>
    <submittedName>
        <fullName evidence="2">CSON008144 protein</fullName>
    </submittedName>
</protein>
<feature type="region of interest" description="Disordered" evidence="1">
    <location>
        <begin position="63"/>
        <end position="118"/>
    </location>
</feature>
<organism evidence="2">
    <name type="scientific">Culicoides sonorensis</name>
    <name type="common">Biting midge</name>
    <dbReference type="NCBI Taxonomy" id="179676"/>
    <lineage>
        <taxon>Eukaryota</taxon>
        <taxon>Metazoa</taxon>
        <taxon>Ecdysozoa</taxon>
        <taxon>Arthropoda</taxon>
        <taxon>Hexapoda</taxon>
        <taxon>Insecta</taxon>
        <taxon>Pterygota</taxon>
        <taxon>Neoptera</taxon>
        <taxon>Endopterygota</taxon>
        <taxon>Diptera</taxon>
        <taxon>Nematocera</taxon>
        <taxon>Chironomoidea</taxon>
        <taxon>Ceratopogonidae</taxon>
        <taxon>Ceratopogoninae</taxon>
        <taxon>Culicoides</taxon>
        <taxon>Monoculicoides</taxon>
    </lineage>
</organism>
<dbReference type="VEuPathDB" id="VectorBase:CSON008144"/>
<evidence type="ECO:0000256" key="1">
    <source>
        <dbReference type="SAM" id="MobiDB-lite"/>
    </source>
</evidence>
<evidence type="ECO:0000313" key="2">
    <source>
        <dbReference type="EMBL" id="SSX34518.1"/>
    </source>
</evidence>
<feature type="compositionally biased region" description="Polar residues" evidence="1">
    <location>
        <begin position="87"/>
        <end position="106"/>
    </location>
</feature>
<dbReference type="AlphaFoldDB" id="A0A336N7A0"/>
<sequence length="176" mass="19724">MFCFFFNCCKLIANKHNLNRAITVDQYVPMNLSADSTALSTPSSSAAAKLVNYENVMVRVPNPKRKLKRQKDNSDSKSFEAFFAPKSETSNSITATTPSSPTNYQQPPTPDHPPPSAQTAERMILDRIRPLSQVRSVSDCDINSNVNKKRELPKIIVTHSTIHVNHYGRNVFETDV</sequence>
<accession>A0A336N7A0</accession>
<reference evidence="2" key="1">
    <citation type="submission" date="2018-07" db="EMBL/GenBank/DDBJ databases">
        <authorList>
            <person name="Quirk P.G."/>
            <person name="Krulwich T.A."/>
        </authorList>
    </citation>
    <scope>NUCLEOTIDE SEQUENCE</scope>
</reference>
<proteinExistence type="predicted"/>
<feature type="compositionally biased region" description="Pro residues" evidence="1">
    <location>
        <begin position="107"/>
        <end position="116"/>
    </location>
</feature>
<dbReference type="EMBL" id="UFQT01003077">
    <property type="protein sequence ID" value="SSX34518.1"/>
    <property type="molecule type" value="Genomic_DNA"/>
</dbReference>
<name>A0A336N7A0_CULSO</name>